<feature type="domain" description="Integrin alpha first immunoglubulin-like" evidence="14">
    <location>
        <begin position="397"/>
        <end position="505"/>
    </location>
</feature>
<evidence type="ECO:0000256" key="11">
    <source>
        <dbReference type="ARBA" id="ARBA00023180"/>
    </source>
</evidence>
<dbReference type="InterPro" id="IPR013517">
    <property type="entry name" value="FG-GAP"/>
</dbReference>
<keyword evidence="3 13" id="KW-0812">Transmembrane</keyword>
<evidence type="ECO:0000256" key="3">
    <source>
        <dbReference type="ARBA" id="ARBA00022692"/>
    </source>
</evidence>
<dbReference type="Gene3D" id="1.20.5.930">
    <property type="entry name" value="Bicelle-embedded integrin alpha(iib) transmembrane segment"/>
    <property type="match status" value="1"/>
</dbReference>
<feature type="domain" description="Integrin alpha second immunoglobulin-like" evidence="15">
    <location>
        <begin position="545"/>
        <end position="669"/>
    </location>
</feature>
<dbReference type="GO" id="GO:0005178">
    <property type="term" value="F:integrin binding"/>
    <property type="evidence" value="ECO:0007669"/>
    <property type="project" value="TreeGrafter"/>
</dbReference>
<dbReference type="PROSITE" id="PS51470">
    <property type="entry name" value="FG_GAP"/>
    <property type="match status" value="4"/>
</dbReference>
<dbReference type="Gene3D" id="2.60.40.1510">
    <property type="entry name" value="ntegrin, alpha v. Chain A, domain 3"/>
    <property type="match status" value="1"/>
</dbReference>
<evidence type="ECO:0000256" key="1">
    <source>
        <dbReference type="ARBA" id="ARBA00004479"/>
    </source>
</evidence>
<dbReference type="InterPro" id="IPR032695">
    <property type="entry name" value="Integrin_dom_sf"/>
</dbReference>
<dbReference type="SUPFAM" id="SSF69179">
    <property type="entry name" value="Integrin domains"/>
    <property type="match status" value="3"/>
</dbReference>
<keyword evidence="5" id="KW-0677">Repeat</keyword>
<keyword evidence="17" id="KW-1185">Reference proteome</keyword>
<feature type="repeat" description="FG-GAP" evidence="12">
    <location>
        <begin position="350"/>
        <end position="412"/>
    </location>
</feature>
<keyword evidence="11" id="KW-0325">Glycoprotein</keyword>
<keyword evidence="9 13" id="KW-0472">Membrane</keyword>
<keyword evidence="4" id="KW-0732">Signal</keyword>
<dbReference type="Gene3D" id="2.60.40.1530">
    <property type="entry name" value="ntegrin, alpha v. Chain A, domain 4"/>
    <property type="match status" value="1"/>
</dbReference>
<dbReference type="PRINTS" id="PR01185">
    <property type="entry name" value="INTEGRINA"/>
</dbReference>
<dbReference type="OrthoDB" id="5573735at2759"/>
<evidence type="ECO:0000256" key="4">
    <source>
        <dbReference type="ARBA" id="ARBA00022729"/>
    </source>
</evidence>
<dbReference type="InterPro" id="IPR013519">
    <property type="entry name" value="Int_alpha_beta-p"/>
</dbReference>
<evidence type="ECO:0000256" key="12">
    <source>
        <dbReference type="PROSITE-ProRule" id="PRU00803"/>
    </source>
</evidence>
<evidence type="ECO:0000313" key="17">
    <source>
        <dbReference type="Proteomes" id="UP000250275"/>
    </source>
</evidence>
<dbReference type="Proteomes" id="UP000250275">
    <property type="component" value="Unassembled WGS sequence"/>
</dbReference>
<protein>
    <submittedName>
        <fullName evidence="16">Integrin alpha-5</fullName>
    </submittedName>
</protein>
<feature type="repeat" description="FG-GAP" evidence="12">
    <location>
        <begin position="38"/>
        <end position="99"/>
    </location>
</feature>
<name>A0A310SCF3_9HYME</name>
<dbReference type="PANTHER" id="PTHR23220:SF83">
    <property type="entry name" value="INTEGRIN ALPHA-PS3-RELATED"/>
    <property type="match status" value="1"/>
</dbReference>
<evidence type="ECO:0000313" key="16">
    <source>
        <dbReference type="EMBL" id="OAD54548.1"/>
    </source>
</evidence>
<dbReference type="GO" id="GO:0008305">
    <property type="term" value="C:integrin complex"/>
    <property type="evidence" value="ECO:0007669"/>
    <property type="project" value="InterPro"/>
</dbReference>
<evidence type="ECO:0000256" key="9">
    <source>
        <dbReference type="ARBA" id="ARBA00023136"/>
    </source>
</evidence>
<dbReference type="GO" id="GO:0048513">
    <property type="term" value="P:animal organ development"/>
    <property type="evidence" value="ECO:0007669"/>
    <property type="project" value="UniProtKB-ARBA"/>
</dbReference>
<evidence type="ECO:0000256" key="10">
    <source>
        <dbReference type="ARBA" id="ARBA00023170"/>
    </source>
</evidence>
<dbReference type="Pfam" id="PF20805">
    <property type="entry name" value="Integrin_A_Ig_2"/>
    <property type="match status" value="1"/>
</dbReference>
<evidence type="ECO:0000256" key="5">
    <source>
        <dbReference type="ARBA" id="ARBA00022737"/>
    </source>
</evidence>
<dbReference type="InterPro" id="IPR048285">
    <property type="entry name" value="Integrin_alpha_Ig-like_2"/>
</dbReference>
<comment type="similarity">
    <text evidence="2 13">Belongs to the integrin alpha chain family.</text>
</comment>
<dbReference type="Pfam" id="PF08441">
    <property type="entry name" value="Integrin_A_Ig_1"/>
    <property type="match status" value="1"/>
</dbReference>
<dbReference type="InterPro" id="IPR013649">
    <property type="entry name" value="Integrin_alpha_Ig-like_1"/>
</dbReference>
<feature type="repeat" description="FG-GAP" evidence="12">
    <location>
        <begin position="231"/>
        <end position="289"/>
    </location>
</feature>
<gene>
    <name evidence="16" type="ORF">WN48_06603</name>
</gene>
<dbReference type="SMART" id="SM00191">
    <property type="entry name" value="Int_alpha"/>
    <property type="match status" value="5"/>
</dbReference>
<evidence type="ECO:0000256" key="8">
    <source>
        <dbReference type="ARBA" id="ARBA00023037"/>
    </source>
</evidence>
<dbReference type="Pfam" id="PF01839">
    <property type="entry name" value="FG-GAP"/>
    <property type="match status" value="2"/>
</dbReference>
<evidence type="ECO:0000256" key="7">
    <source>
        <dbReference type="ARBA" id="ARBA00022989"/>
    </source>
</evidence>
<dbReference type="PANTHER" id="PTHR23220">
    <property type="entry name" value="INTEGRIN ALPHA"/>
    <property type="match status" value="1"/>
</dbReference>
<keyword evidence="10 13" id="KW-0675">Receptor</keyword>
<reference evidence="16 17" key="1">
    <citation type="submission" date="2015-07" db="EMBL/GenBank/DDBJ databases">
        <title>The genome of Eufriesea mexicana.</title>
        <authorList>
            <person name="Pan H."/>
            <person name="Kapheim K."/>
        </authorList>
    </citation>
    <scope>NUCLEOTIDE SEQUENCE [LARGE SCALE GENOMIC DNA]</scope>
    <source>
        <strain evidence="16">0111107269</strain>
        <tissue evidence="16">Whole body</tissue>
    </source>
</reference>
<dbReference type="InterPro" id="IPR028994">
    <property type="entry name" value="Integrin_alpha_N"/>
</dbReference>
<accession>A0A310SCF3</accession>
<dbReference type="GO" id="GO:0007157">
    <property type="term" value="P:heterophilic cell-cell adhesion via plasma membrane cell adhesion molecules"/>
    <property type="evidence" value="ECO:0007669"/>
    <property type="project" value="UniProtKB-ARBA"/>
</dbReference>
<feature type="transmembrane region" description="Helical" evidence="13">
    <location>
        <begin position="902"/>
        <end position="926"/>
    </location>
</feature>
<dbReference type="EMBL" id="KQ764286">
    <property type="protein sequence ID" value="OAD54548.1"/>
    <property type="molecule type" value="Genomic_DNA"/>
</dbReference>
<keyword evidence="6 13" id="KW-0130">Cell adhesion</keyword>
<evidence type="ECO:0000256" key="6">
    <source>
        <dbReference type="ARBA" id="ARBA00022889"/>
    </source>
</evidence>
<dbReference type="GO" id="GO:0007229">
    <property type="term" value="P:integrin-mediated signaling pathway"/>
    <property type="evidence" value="ECO:0007669"/>
    <property type="project" value="UniProtKB-KW"/>
</dbReference>
<dbReference type="AlphaFoldDB" id="A0A310SCF3"/>
<dbReference type="InterPro" id="IPR000413">
    <property type="entry name" value="Integrin_alpha"/>
</dbReference>
<evidence type="ECO:0000259" key="15">
    <source>
        <dbReference type="Pfam" id="PF20805"/>
    </source>
</evidence>
<dbReference type="GO" id="GO:0033627">
    <property type="term" value="P:cell adhesion mediated by integrin"/>
    <property type="evidence" value="ECO:0007669"/>
    <property type="project" value="TreeGrafter"/>
</dbReference>
<organism evidence="16 17">
    <name type="scientific">Eufriesea mexicana</name>
    <dbReference type="NCBI Taxonomy" id="516756"/>
    <lineage>
        <taxon>Eukaryota</taxon>
        <taxon>Metazoa</taxon>
        <taxon>Ecdysozoa</taxon>
        <taxon>Arthropoda</taxon>
        <taxon>Hexapoda</taxon>
        <taxon>Insecta</taxon>
        <taxon>Pterygota</taxon>
        <taxon>Neoptera</taxon>
        <taxon>Endopterygota</taxon>
        <taxon>Hymenoptera</taxon>
        <taxon>Apocrita</taxon>
        <taxon>Aculeata</taxon>
        <taxon>Apoidea</taxon>
        <taxon>Anthophila</taxon>
        <taxon>Apidae</taxon>
        <taxon>Eufriesea</taxon>
    </lineage>
</organism>
<dbReference type="Gene3D" id="2.130.10.130">
    <property type="entry name" value="Integrin alpha, N-terminal"/>
    <property type="match status" value="2"/>
</dbReference>
<dbReference type="GO" id="GO:0009897">
    <property type="term" value="C:external side of plasma membrane"/>
    <property type="evidence" value="ECO:0007669"/>
    <property type="project" value="TreeGrafter"/>
</dbReference>
<proteinExistence type="inferred from homology"/>
<dbReference type="SUPFAM" id="SSF69318">
    <property type="entry name" value="Integrin alpha N-terminal domain"/>
    <property type="match status" value="1"/>
</dbReference>
<keyword evidence="7 13" id="KW-1133">Transmembrane helix</keyword>
<keyword evidence="8 13" id="KW-0401">Integrin</keyword>
<evidence type="ECO:0000256" key="13">
    <source>
        <dbReference type="RuleBase" id="RU003762"/>
    </source>
</evidence>
<feature type="repeat" description="FG-GAP" evidence="12">
    <location>
        <begin position="290"/>
        <end position="346"/>
    </location>
</feature>
<evidence type="ECO:0000256" key="2">
    <source>
        <dbReference type="ARBA" id="ARBA00008054"/>
    </source>
</evidence>
<sequence length="958" mass="108358">MLTLSIKINIWFSSFVLIILKYDVLAYNLDVDNAKVFNVPKVLNSQRGSYFGFSVALYTDEVDSILLVGAPRANTSLIQNVIEPGTVYQCRINKRCKEWIIDKSGNGNKHEQCSTINQIKDNAWIGATIAIENKTNPRIVWDLILGSPGVYNWKGTPLLATQSIDSEMQTIIPSIKDEKAVQTNNYFGYAVTSGYFTNDQLWFVSSAPRAFNIYGSVIMFTFSNNDNTKLKVKKSLNGEQHGEYFGAVLTSCNLNGDNKDELIVGAPQWSKNMDEGRIYVFTAFYDEIFTKQSFDGKVPGSRFGSAITCLGDIDYDGYGDIAVGAPYEEESGAIYIFNGNSNGLPKHYSQRIIGKQFGSNTRGFGISISEPRDINGDKYSDIAVGAYLSEQTILIKSKPVITITAKLTYNENKKLLRNSTSFSIDMCTYYNGINAPKYLRVLQTLKIDEMYRRAYYGTEKNNNIYKFSDTLHTSKKLCNQLKIYLKENIQNIINPIEIFISINLEKGIKLNDSEIKSNFSQPEIAINKLFSKTEDLIKLPFAVDCGEDNICTSDVKILLSTDLKSNNRYIIGSTLTSKLKIDVFNYGEPAYQAKIFIYIPKILSLASIPPSCMESFYKNNTLEVICDLGNPLRKYKTLTLDLDMTKVQFDLKHVKLWINFNTQSKEKNSFNNTHTLTMYFDADADIAIAGKAQDDLYSYFLEDGDNKLSSVQFQHIYEIQKFGASPINEVILIVNIPTHWKYSTGNIQIININQTIGYMDGQPFHCTHLTTLVSESKIDITTTELYTQEKFTMDTNFSRNFPAENRSVYINCTNTNVECTRIKCKLGPFLHSSSVAKLSLILDFYLSNFKSKTMKEKDIIFFLTNGDINILESYYSTNKKQHKPHNAMIATMFLGSPVTEQIATWIIIVSIIVGILLLILIILALIKIGFFNRKKKKELEALKSEINVSLLKHFVLAL</sequence>
<dbReference type="GO" id="GO:0007160">
    <property type="term" value="P:cell-matrix adhesion"/>
    <property type="evidence" value="ECO:0007669"/>
    <property type="project" value="TreeGrafter"/>
</dbReference>
<evidence type="ECO:0000259" key="14">
    <source>
        <dbReference type="Pfam" id="PF08441"/>
    </source>
</evidence>
<comment type="subcellular location">
    <subcellularLocation>
        <location evidence="1 13">Membrane</location>
        <topology evidence="1 13">Single-pass type I membrane protein</topology>
    </subcellularLocation>
</comment>
<dbReference type="Gene3D" id="2.60.40.1460">
    <property type="entry name" value="Integrin domains. Chain A, domain 2"/>
    <property type="match status" value="1"/>
</dbReference>